<evidence type="ECO:0000313" key="3">
    <source>
        <dbReference type="Proteomes" id="UP000242757"/>
    </source>
</evidence>
<dbReference type="RefSeq" id="WP_094200220.1">
    <property type="nucleotide sequence ID" value="NZ_NBIM01000001.1"/>
</dbReference>
<dbReference type="SUPFAM" id="SSF55298">
    <property type="entry name" value="YjgF-like"/>
    <property type="match status" value="1"/>
</dbReference>
<organism evidence="1">
    <name type="scientific">Oceanimonas doudoroffii</name>
    <dbReference type="NCBI Taxonomy" id="84158"/>
    <lineage>
        <taxon>Bacteria</taxon>
        <taxon>Pseudomonadati</taxon>
        <taxon>Pseudomonadota</taxon>
        <taxon>Gammaproteobacteria</taxon>
        <taxon>Aeromonadales</taxon>
        <taxon>Aeromonadaceae</taxon>
        <taxon>Oceanimonas</taxon>
    </lineage>
</organism>
<dbReference type="InterPro" id="IPR006175">
    <property type="entry name" value="YjgF/YER057c/UK114"/>
</dbReference>
<reference evidence="1" key="1">
    <citation type="submission" date="2011-07" db="EMBL/GenBank/DDBJ databases">
        <title>Multiple DMSP Lyases in the gamma-Proteobacterium Oceanimonas doudoroffii.</title>
        <authorList>
            <person name="Curson A.R.J."/>
            <person name="Fowler E.K."/>
            <person name="Dickens S."/>
            <person name="Johnston A.W.B."/>
            <person name="Todd J.D."/>
        </authorList>
    </citation>
    <scope>NUCLEOTIDE SEQUENCE</scope>
    <source>
        <strain evidence="1">DSM 7028</strain>
    </source>
</reference>
<gene>
    <name evidence="2" type="ORF">B6S08_08155</name>
</gene>
<evidence type="ECO:0000313" key="1">
    <source>
        <dbReference type="EMBL" id="AEQ39104.1"/>
    </source>
</evidence>
<dbReference type="Pfam" id="PF01042">
    <property type="entry name" value="Ribonuc_L-PSP"/>
    <property type="match status" value="1"/>
</dbReference>
<accession>G5CZE9</accession>
<dbReference type="Proteomes" id="UP000242757">
    <property type="component" value="Unassembled WGS sequence"/>
</dbReference>
<dbReference type="CDD" id="cd06150">
    <property type="entry name" value="YjgF_YER057c_UK114_like_2"/>
    <property type="match status" value="1"/>
</dbReference>
<reference evidence="2 3" key="2">
    <citation type="submission" date="2017-08" db="EMBL/GenBank/DDBJ databases">
        <title>A Genome Sequence of Oceanimonas doudoroffii ATCC 27123T.</title>
        <authorList>
            <person name="Brennan M.A."/>
            <person name="Maclea K.S."/>
            <person name="Mcclelland W.D."/>
            <person name="Trachtenberg A.M."/>
        </authorList>
    </citation>
    <scope>NUCLEOTIDE SEQUENCE [LARGE SCALE GENOMIC DNA]</scope>
    <source>
        <strain evidence="2 3">ATCC 27123</strain>
    </source>
</reference>
<proteinExistence type="predicted"/>
<dbReference type="Gene3D" id="3.30.1330.40">
    <property type="entry name" value="RutC-like"/>
    <property type="match status" value="1"/>
</dbReference>
<dbReference type="OrthoDB" id="6899345at2"/>
<dbReference type="InterPro" id="IPR035959">
    <property type="entry name" value="RutC-like_sf"/>
</dbReference>
<dbReference type="PANTHER" id="PTHR47328">
    <property type="match status" value="1"/>
</dbReference>
<protein>
    <submittedName>
        <fullName evidence="1">Endoribonuclease L-PSP family protein</fullName>
    </submittedName>
</protein>
<sequence length="119" mass="13080">MTTIQRKETSPRMSQAIAVNGFVFLSGQVADHLQGNIQQQTTEVLAKIEKWLAESGSDKSRLISVNIWLSDIEHFNAMNEVYEAWLGNSNQPTRACVQSALADPSYLIEAQAVALSLSA</sequence>
<name>G5CZE9_9GAMM</name>
<dbReference type="InterPro" id="IPR035709">
    <property type="entry name" value="YoaB-like"/>
</dbReference>
<evidence type="ECO:0000313" key="2">
    <source>
        <dbReference type="EMBL" id="OXY83446.1"/>
    </source>
</evidence>
<dbReference type="EMBL" id="JN541239">
    <property type="protein sequence ID" value="AEQ39104.1"/>
    <property type="molecule type" value="Genomic_DNA"/>
</dbReference>
<keyword evidence="3" id="KW-1185">Reference proteome</keyword>
<dbReference type="PANTHER" id="PTHR47328:SF1">
    <property type="entry name" value="RUTC FAMILY PROTEIN YOAB"/>
    <property type="match status" value="1"/>
</dbReference>
<dbReference type="AlphaFoldDB" id="G5CZE9"/>
<dbReference type="EMBL" id="NBIM01000001">
    <property type="protein sequence ID" value="OXY83446.1"/>
    <property type="molecule type" value="Genomic_DNA"/>
</dbReference>